<reference evidence="10 11" key="2">
    <citation type="submission" date="2018-11" db="EMBL/GenBank/DDBJ databases">
        <authorList>
            <consortium name="Pathogen Informatics"/>
        </authorList>
    </citation>
    <scope>NUCLEOTIDE SEQUENCE [LARGE SCALE GENOMIC DNA]</scope>
    <source>
        <strain evidence="10 11">Egypt</strain>
    </source>
</reference>
<evidence type="ECO:0000313" key="11">
    <source>
        <dbReference type="Proteomes" id="UP000272942"/>
    </source>
</evidence>
<evidence type="ECO:0000256" key="8">
    <source>
        <dbReference type="ARBA" id="ARBA00031345"/>
    </source>
</evidence>
<dbReference type="EMBL" id="UZAN01057089">
    <property type="protein sequence ID" value="VDP91519.1"/>
    <property type="molecule type" value="Genomic_DNA"/>
</dbReference>
<dbReference type="GO" id="GO:0007030">
    <property type="term" value="P:Golgi organization"/>
    <property type="evidence" value="ECO:0007669"/>
    <property type="project" value="TreeGrafter"/>
</dbReference>
<proteinExistence type="inferred from homology"/>
<keyword evidence="4" id="KW-0813">Transport</keyword>
<evidence type="ECO:0000256" key="7">
    <source>
        <dbReference type="ARBA" id="ARBA00023136"/>
    </source>
</evidence>
<keyword evidence="11" id="KW-1185">Reference proteome</keyword>
<evidence type="ECO:0000256" key="2">
    <source>
        <dbReference type="ARBA" id="ARBA00005831"/>
    </source>
</evidence>
<protein>
    <recommendedName>
        <fullName evidence="3">Conserved oligomeric Golgi complex subunit 7</fullName>
    </recommendedName>
    <alternativeName>
        <fullName evidence="8">Component of oligomeric Golgi complex 7</fullName>
    </alternativeName>
</protein>
<dbReference type="GO" id="GO:0000139">
    <property type="term" value="C:Golgi membrane"/>
    <property type="evidence" value="ECO:0007669"/>
    <property type="project" value="UniProtKB-SubCell"/>
</dbReference>
<dbReference type="GO" id="GO:0006890">
    <property type="term" value="P:retrograde vesicle-mediated transport, Golgi to endoplasmic reticulum"/>
    <property type="evidence" value="ECO:0007669"/>
    <property type="project" value="TreeGrafter"/>
</dbReference>
<evidence type="ECO:0000256" key="4">
    <source>
        <dbReference type="ARBA" id="ARBA00022448"/>
    </source>
</evidence>
<feature type="transmembrane region" description="Helical" evidence="9">
    <location>
        <begin position="165"/>
        <end position="182"/>
    </location>
</feature>
<keyword evidence="6" id="KW-0333">Golgi apparatus</keyword>
<dbReference type="Pfam" id="PF10191">
    <property type="entry name" value="COG7"/>
    <property type="match status" value="1"/>
</dbReference>
<dbReference type="AlphaFoldDB" id="A0A183B4W2"/>
<evidence type="ECO:0000256" key="3">
    <source>
        <dbReference type="ARBA" id="ARBA00020984"/>
    </source>
</evidence>
<evidence type="ECO:0000256" key="9">
    <source>
        <dbReference type="SAM" id="Phobius"/>
    </source>
</evidence>
<dbReference type="InterPro" id="IPR019335">
    <property type="entry name" value="COG7"/>
</dbReference>
<comment type="subcellular location">
    <subcellularLocation>
        <location evidence="1">Golgi apparatus membrane</location>
        <topology evidence="1">Peripheral membrane protein</topology>
    </subcellularLocation>
</comment>
<dbReference type="WBParaSite" id="ECPE_0001428701-mRNA-1">
    <property type="protein sequence ID" value="ECPE_0001428701-mRNA-1"/>
    <property type="gene ID" value="ECPE_0001428701"/>
</dbReference>
<dbReference type="GO" id="GO:0017119">
    <property type="term" value="C:Golgi transport complex"/>
    <property type="evidence" value="ECO:0007669"/>
    <property type="project" value="InterPro"/>
</dbReference>
<evidence type="ECO:0000313" key="12">
    <source>
        <dbReference type="WBParaSite" id="ECPE_0001428701-mRNA-1"/>
    </source>
</evidence>
<keyword evidence="5" id="KW-0653">Protein transport</keyword>
<comment type="similarity">
    <text evidence="2">Belongs to the COG7 family.</text>
</comment>
<keyword evidence="9" id="KW-0812">Transmembrane</keyword>
<dbReference type="GO" id="GO:0006886">
    <property type="term" value="P:intracellular protein transport"/>
    <property type="evidence" value="ECO:0007669"/>
    <property type="project" value="InterPro"/>
</dbReference>
<dbReference type="PANTHER" id="PTHR21443">
    <property type="entry name" value="CONSERVED OLIGOMERIC GOLGI COMPLEX COMPONENT 7"/>
    <property type="match status" value="1"/>
</dbReference>
<gene>
    <name evidence="10" type="ORF">ECPE_LOCUS14247</name>
</gene>
<reference evidence="12" key="1">
    <citation type="submission" date="2016-06" db="UniProtKB">
        <authorList>
            <consortium name="WormBaseParasite"/>
        </authorList>
    </citation>
    <scope>IDENTIFICATION</scope>
</reference>
<evidence type="ECO:0000313" key="10">
    <source>
        <dbReference type="EMBL" id="VDP91519.1"/>
    </source>
</evidence>
<keyword evidence="9" id="KW-1133">Transmembrane helix</keyword>
<keyword evidence="7 9" id="KW-0472">Membrane</keyword>
<dbReference type="PANTHER" id="PTHR21443:SF0">
    <property type="entry name" value="CONSERVED OLIGOMERIC GOLGI COMPLEX SUBUNIT 7"/>
    <property type="match status" value="1"/>
</dbReference>
<accession>A0A183B4W2</accession>
<evidence type="ECO:0000256" key="1">
    <source>
        <dbReference type="ARBA" id="ARBA00004395"/>
    </source>
</evidence>
<evidence type="ECO:0000256" key="5">
    <source>
        <dbReference type="ARBA" id="ARBA00022927"/>
    </source>
</evidence>
<evidence type="ECO:0000256" key="6">
    <source>
        <dbReference type="ARBA" id="ARBA00023034"/>
    </source>
</evidence>
<organism evidence="12">
    <name type="scientific">Echinostoma caproni</name>
    <dbReference type="NCBI Taxonomy" id="27848"/>
    <lineage>
        <taxon>Eukaryota</taxon>
        <taxon>Metazoa</taxon>
        <taxon>Spiralia</taxon>
        <taxon>Lophotrochozoa</taxon>
        <taxon>Platyhelminthes</taxon>
        <taxon>Trematoda</taxon>
        <taxon>Digenea</taxon>
        <taxon>Plagiorchiida</taxon>
        <taxon>Echinostomata</taxon>
        <taxon>Echinostomatoidea</taxon>
        <taxon>Echinostomatidae</taxon>
        <taxon>Echinostoma</taxon>
    </lineage>
</organism>
<sequence>MIHRIRERKASELALELHVQMKVQVDSQTTMSQLIELDLARRNAQQAASALRETARWSELAREMDEVLEAKDLNQLCANIEGMESCLTALSHLPDYKERQALIETHKNSLESLLAPQLMQAFNQLQAGTSDFVLCTQEVRNLIDLFHRVGRSEAARNYFTSCLKVRFAIVLLSFFVMYKIFLY</sequence>
<name>A0A183B4W2_9TREM</name>
<dbReference type="OrthoDB" id="245173at2759"/>
<dbReference type="Proteomes" id="UP000272942">
    <property type="component" value="Unassembled WGS sequence"/>
</dbReference>